<dbReference type="NCBIfam" id="NF033537">
    <property type="entry name" value="lasso_biosyn_B2"/>
    <property type="match status" value="1"/>
</dbReference>
<reference evidence="2 3" key="1">
    <citation type="submission" date="2021-04" db="EMBL/GenBank/DDBJ databases">
        <authorList>
            <person name="Rakotoarivonina H."/>
        </authorList>
    </citation>
    <scope>NUCLEOTIDE SEQUENCE [LARGE SCALE GENOMIC DNA]</scope>
    <source>
        <strain evidence="2 3">XE</strain>
    </source>
</reference>
<proteinExistence type="predicted"/>
<dbReference type="Pfam" id="PF13471">
    <property type="entry name" value="Transglut_core3"/>
    <property type="match status" value="1"/>
</dbReference>
<evidence type="ECO:0000313" key="2">
    <source>
        <dbReference type="EMBL" id="CAG5086057.1"/>
    </source>
</evidence>
<dbReference type="Proteomes" id="UP000681526">
    <property type="component" value="Unassembled WGS sequence"/>
</dbReference>
<dbReference type="InterPro" id="IPR053521">
    <property type="entry name" value="McjB-like"/>
</dbReference>
<dbReference type="InterPro" id="IPR032708">
    <property type="entry name" value="McjB_C"/>
</dbReference>
<gene>
    <name evidence="2" type="primary">txxe 915</name>
    <name evidence="2" type="ORF">TXXE_09445</name>
</gene>
<feature type="domain" description="Microcin J25-processing protein McjB C-terminal" evidence="1">
    <location>
        <begin position="47"/>
        <end position="156"/>
    </location>
</feature>
<dbReference type="RefSeq" id="WP_232427697.1">
    <property type="nucleotide sequence ID" value="NZ_CAJRAY010000043.1"/>
</dbReference>
<protein>
    <recommendedName>
        <fullName evidence="1">Microcin J25-processing protein McjB C-terminal domain-containing protein</fullName>
    </recommendedName>
</protein>
<keyword evidence="3" id="KW-1185">Reference proteome</keyword>
<evidence type="ECO:0000313" key="3">
    <source>
        <dbReference type="Proteomes" id="UP000681526"/>
    </source>
</evidence>
<evidence type="ECO:0000259" key="1">
    <source>
        <dbReference type="Pfam" id="PF13471"/>
    </source>
</evidence>
<dbReference type="EMBL" id="CAJRAY010000043">
    <property type="protein sequence ID" value="CAG5086057.1"/>
    <property type="molecule type" value="Genomic_DNA"/>
</dbReference>
<organism evidence="2 3">
    <name type="scientific">Thermobacillus xylanilyticus</name>
    <dbReference type="NCBI Taxonomy" id="76633"/>
    <lineage>
        <taxon>Bacteria</taxon>
        <taxon>Bacillati</taxon>
        <taxon>Bacillota</taxon>
        <taxon>Bacilli</taxon>
        <taxon>Bacillales</taxon>
        <taxon>Paenibacillaceae</taxon>
        <taxon>Thermobacillus</taxon>
    </lineage>
</organism>
<name>A0ABN7RYW5_THEXY</name>
<sequence>MRRSPAMPGLSRASARASRAVRLLLDRPDTAALLAEAWLSLAWSRLLLLFPFRRIAPMIGIPRSETEWREHPRELAQQIDRIADAVRIASRIAWWECKCLVRALAVIRMLKRRGIEYTLYLGTGRDEAGRLAAHAWLRSGSRFITGAEERNRFTVVGMYAAFGRSLDGS</sequence>
<comment type="caution">
    <text evidence="2">The sequence shown here is derived from an EMBL/GenBank/DDBJ whole genome shotgun (WGS) entry which is preliminary data.</text>
</comment>
<accession>A0ABN7RYW5</accession>